<dbReference type="GO" id="GO:0003677">
    <property type="term" value="F:DNA binding"/>
    <property type="evidence" value="ECO:0007669"/>
    <property type="project" value="InterPro"/>
</dbReference>
<keyword evidence="3" id="KW-0472">Membrane</keyword>
<evidence type="ECO:0000313" key="5">
    <source>
        <dbReference type="EMBL" id="GFR03377.1"/>
    </source>
</evidence>
<dbReference type="Proteomes" id="UP000887116">
    <property type="component" value="Unassembled WGS sequence"/>
</dbReference>
<gene>
    <name evidence="5" type="primary">NCL1_34304</name>
    <name evidence="5" type="ORF">TNCT_312853</name>
</gene>
<organism evidence="5 6">
    <name type="scientific">Trichonephila clavata</name>
    <name type="common">Joro spider</name>
    <name type="synonym">Nephila clavata</name>
    <dbReference type="NCBI Taxonomy" id="2740835"/>
    <lineage>
        <taxon>Eukaryota</taxon>
        <taxon>Metazoa</taxon>
        <taxon>Ecdysozoa</taxon>
        <taxon>Arthropoda</taxon>
        <taxon>Chelicerata</taxon>
        <taxon>Arachnida</taxon>
        <taxon>Araneae</taxon>
        <taxon>Araneomorphae</taxon>
        <taxon>Entelegynae</taxon>
        <taxon>Araneoidea</taxon>
        <taxon>Nephilidae</taxon>
        <taxon>Trichonephila</taxon>
    </lineage>
</organism>
<dbReference type="AlphaFoldDB" id="A0A8X6GFJ4"/>
<keyword evidence="3" id="KW-1133">Transmembrane helix</keyword>
<accession>A0A8X6GFJ4</accession>
<keyword evidence="6" id="KW-1185">Reference proteome</keyword>
<evidence type="ECO:0000259" key="4">
    <source>
        <dbReference type="PROSITE" id="PS51057"/>
    </source>
</evidence>
<name>A0A8X6GFJ4_TRICU</name>
<dbReference type="InterPro" id="IPR009057">
    <property type="entry name" value="Homeodomain-like_sf"/>
</dbReference>
<evidence type="ECO:0000256" key="1">
    <source>
        <dbReference type="ARBA" id="ARBA00004123"/>
    </source>
</evidence>
<feature type="transmembrane region" description="Helical" evidence="3">
    <location>
        <begin position="249"/>
        <end position="276"/>
    </location>
</feature>
<protein>
    <recommendedName>
        <fullName evidence="4">Paired domain-containing protein</fullName>
    </recommendedName>
</protein>
<dbReference type="EMBL" id="BMAO01025529">
    <property type="protein sequence ID" value="GFR03377.1"/>
    <property type="molecule type" value="Genomic_DNA"/>
</dbReference>
<proteinExistence type="predicted"/>
<evidence type="ECO:0000256" key="2">
    <source>
        <dbReference type="ARBA" id="ARBA00022724"/>
    </source>
</evidence>
<dbReference type="GO" id="GO:0006355">
    <property type="term" value="P:regulation of DNA-templated transcription"/>
    <property type="evidence" value="ECO:0007669"/>
    <property type="project" value="InterPro"/>
</dbReference>
<feature type="transmembrane region" description="Helical" evidence="3">
    <location>
        <begin position="209"/>
        <end position="229"/>
    </location>
</feature>
<dbReference type="Gene3D" id="1.10.10.10">
    <property type="entry name" value="Winged helix-like DNA-binding domain superfamily/Winged helix DNA-binding domain"/>
    <property type="match status" value="1"/>
</dbReference>
<feature type="transmembrane region" description="Helical" evidence="3">
    <location>
        <begin position="328"/>
        <end position="349"/>
    </location>
</feature>
<sequence>MSSRRETTESERLLVVKWSKEGKSLREIASLIGVTHGCVQKILQKYKKTGSVANIPGKGRKEILSTTANRKIIHSLKKDPRFFNVNNMTTFSAKSEEEEKLTQTVVTATEPSSISLSDNELSDSDSNESNYHFQSIEGSFQAIACSSRSLTMPSAQINGFRGISFRNILLRQQITQNYQELKRRIKMRATRIKNSNTPTFDFEKEKNFWLYYLYLLSFSLILPILAIVLNYSFIGDCPPRAILWRTCVHFALVLLTGILGFLLLICRLITIFIRHFLPISREQELKKLTIVLFTLLILFFIAEMTSFYGMSAFDNTSKGYFRQEICAYIYGMNMVASIVLFLVCCSIFLDF</sequence>
<evidence type="ECO:0000256" key="3">
    <source>
        <dbReference type="SAM" id="Phobius"/>
    </source>
</evidence>
<evidence type="ECO:0000313" key="6">
    <source>
        <dbReference type="Proteomes" id="UP000887116"/>
    </source>
</evidence>
<dbReference type="GO" id="GO:0005634">
    <property type="term" value="C:nucleus"/>
    <property type="evidence" value="ECO:0007669"/>
    <property type="project" value="UniProtKB-SubCell"/>
</dbReference>
<dbReference type="OrthoDB" id="6503215at2759"/>
<dbReference type="Pfam" id="PF13384">
    <property type="entry name" value="HTH_23"/>
    <property type="match status" value="1"/>
</dbReference>
<feature type="domain" description="Paired" evidence="4">
    <location>
        <begin position="1"/>
        <end position="123"/>
    </location>
</feature>
<feature type="transmembrane region" description="Helical" evidence="3">
    <location>
        <begin position="288"/>
        <end position="308"/>
    </location>
</feature>
<dbReference type="SUPFAM" id="SSF46689">
    <property type="entry name" value="Homeodomain-like"/>
    <property type="match status" value="1"/>
</dbReference>
<comment type="subcellular location">
    <subcellularLocation>
        <location evidence="1">Nucleus</location>
    </subcellularLocation>
</comment>
<comment type="caution">
    <text evidence="5">The sequence shown here is derived from an EMBL/GenBank/DDBJ whole genome shotgun (WGS) entry which is preliminary data.</text>
</comment>
<reference evidence="5" key="1">
    <citation type="submission" date="2020-07" db="EMBL/GenBank/DDBJ databases">
        <title>Multicomponent nature underlies the extraordinary mechanical properties of spider dragline silk.</title>
        <authorList>
            <person name="Kono N."/>
            <person name="Nakamura H."/>
            <person name="Mori M."/>
            <person name="Yoshida Y."/>
            <person name="Ohtoshi R."/>
            <person name="Malay A.D."/>
            <person name="Moran D.A.P."/>
            <person name="Tomita M."/>
            <person name="Numata K."/>
            <person name="Arakawa K."/>
        </authorList>
    </citation>
    <scope>NUCLEOTIDE SEQUENCE</scope>
</reference>
<dbReference type="PROSITE" id="PS51057">
    <property type="entry name" value="PAIRED_2"/>
    <property type="match status" value="1"/>
</dbReference>
<keyword evidence="2" id="KW-0563">Paired box</keyword>
<keyword evidence="3" id="KW-0812">Transmembrane</keyword>
<dbReference type="InterPro" id="IPR001523">
    <property type="entry name" value="Paired_dom"/>
</dbReference>
<dbReference type="InterPro" id="IPR036388">
    <property type="entry name" value="WH-like_DNA-bd_sf"/>
</dbReference>